<dbReference type="PANTHER" id="PTHR11141">
    <property type="entry name" value="PROTEIN TRANSPORT PROTEIN SEC23"/>
    <property type="match status" value="1"/>
</dbReference>
<dbReference type="OrthoDB" id="10256289at2759"/>
<keyword evidence="1" id="KW-0479">Metal-binding</keyword>
<dbReference type="GO" id="GO:0006886">
    <property type="term" value="P:intracellular protein transport"/>
    <property type="evidence" value="ECO:0007669"/>
    <property type="project" value="InterPro"/>
</dbReference>
<keyword evidence="1" id="KW-0931">ER-Golgi transport</keyword>
<dbReference type="InterPro" id="IPR036465">
    <property type="entry name" value="vWFA_dom_sf"/>
</dbReference>
<evidence type="ECO:0000259" key="2">
    <source>
        <dbReference type="Pfam" id="PF04811"/>
    </source>
</evidence>
<evidence type="ECO:0000256" key="1">
    <source>
        <dbReference type="RuleBase" id="RU365030"/>
    </source>
</evidence>
<comment type="function">
    <text evidence="1">Component of the coat protein complex II (COPII) which promotes the formation of transport vesicles from the endoplasmic reticulum (ER). The coat has two main functions, the physical deformation of the endoplasmic reticulum membrane into vesicles and the selection of cargo molecules.</text>
</comment>
<accession>A0A183DFV3</accession>
<dbReference type="GO" id="GO:0030127">
    <property type="term" value="C:COPII vesicle coat"/>
    <property type="evidence" value="ECO:0007669"/>
    <property type="project" value="InterPro"/>
</dbReference>
<dbReference type="AlphaFoldDB" id="A0A183DFV3"/>
<keyword evidence="1" id="KW-0862">Zinc</keyword>
<dbReference type="GO" id="GO:0005096">
    <property type="term" value="F:GTPase activator activity"/>
    <property type="evidence" value="ECO:0007669"/>
    <property type="project" value="TreeGrafter"/>
</dbReference>
<comment type="similarity">
    <text evidence="1">Belongs to the SEC23/SEC24 family. SEC23 subfamily.</text>
</comment>
<dbReference type="Pfam" id="PF04811">
    <property type="entry name" value="Sec23_trunk"/>
    <property type="match status" value="1"/>
</dbReference>
<sequence>MLQKATTLPPIFLFVVDTCLTAEELNALKESLQTALSLLPADVLVGLITFGRMVELHELNVRGVSRAYVFRGTKEVKQKQIRDVLARDIGRPVNAGPAPGAYPPGAPGAMAQQLPRFPMAPGGPAAAVPGAPSMQGAHGTPNLPFNKFLQVCLLLHSALT</sequence>
<feature type="domain" description="Sec23/Sec24 trunk" evidence="2">
    <location>
        <begin position="8"/>
        <end position="91"/>
    </location>
</feature>
<dbReference type="GO" id="GO:0046872">
    <property type="term" value="F:metal ion binding"/>
    <property type="evidence" value="ECO:0007669"/>
    <property type="project" value="UniProtKB-KW"/>
</dbReference>
<gene>
    <name evidence="3" type="ORF">GPUH_LOCUS7594</name>
</gene>
<dbReference type="Proteomes" id="UP000271098">
    <property type="component" value="Unassembled WGS sequence"/>
</dbReference>
<dbReference type="GO" id="GO:0090110">
    <property type="term" value="P:COPII-coated vesicle cargo loading"/>
    <property type="evidence" value="ECO:0007669"/>
    <property type="project" value="TreeGrafter"/>
</dbReference>
<comment type="subcellular location">
    <subcellularLocation>
        <location evidence="1">Cytoplasmic vesicle</location>
        <location evidence="1">COPII-coated vesicle membrane</location>
        <topology evidence="1">Peripheral membrane protein</topology>
        <orientation evidence="1">Cytoplasmic side</orientation>
    </subcellularLocation>
    <subcellularLocation>
        <location evidence="1">Endoplasmic reticulum membrane</location>
        <topology evidence="1">Peripheral membrane protein</topology>
        <orientation evidence="1">Cytoplasmic side</orientation>
    </subcellularLocation>
</comment>
<dbReference type="GO" id="GO:0005789">
    <property type="term" value="C:endoplasmic reticulum membrane"/>
    <property type="evidence" value="ECO:0007669"/>
    <property type="project" value="UniProtKB-SubCell"/>
</dbReference>
<reference evidence="3 4" key="2">
    <citation type="submission" date="2018-11" db="EMBL/GenBank/DDBJ databases">
        <authorList>
            <consortium name="Pathogen Informatics"/>
        </authorList>
    </citation>
    <scope>NUCLEOTIDE SEQUENCE [LARGE SCALE GENOMIC DNA]</scope>
</reference>
<proteinExistence type="inferred from homology"/>
<organism evidence="5">
    <name type="scientific">Gongylonema pulchrum</name>
    <dbReference type="NCBI Taxonomy" id="637853"/>
    <lineage>
        <taxon>Eukaryota</taxon>
        <taxon>Metazoa</taxon>
        <taxon>Ecdysozoa</taxon>
        <taxon>Nematoda</taxon>
        <taxon>Chromadorea</taxon>
        <taxon>Rhabditida</taxon>
        <taxon>Spirurina</taxon>
        <taxon>Spiruromorpha</taxon>
        <taxon>Spiruroidea</taxon>
        <taxon>Gongylonematidae</taxon>
        <taxon>Gongylonema</taxon>
    </lineage>
</organism>
<evidence type="ECO:0000313" key="3">
    <source>
        <dbReference type="EMBL" id="VDK58915.1"/>
    </source>
</evidence>
<dbReference type="InterPro" id="IPR037364">
    <property type="entry name" value="Sec23"/>
</dbReference>
<keyword evidence="1" id="KW-0256">Endoplasmic reticulum</keyword>
<name>A0A183DFV3_9BILA</name>
<dbReference type="InterPro" id="IPR006896">
    <property type="entry name" value="Sec23/24_trunk_dom"/>
</dbReference>
<keyword evidence="1" id="KW-0963">Cytoplasm</keyword>
<dbReference type="Gene3D" id="3.40.50.410">
    <property type="entry name" value="von Willebrand factor, type A domain"/>
    <property type="match status" value="1"/>
</dbReference>
<keyword evidence="1" id="KW-0968">Cytoplasmic vesicle</keyword>
<dbReference type="SUPFAM" id="SSF53300">
    <property type="entry name" value="vWA-like"/>
    <property type="match status" value="1"/>
</dbReference>
<keyword evidence="4" id="KW-1185">Reference proteome</keyword>
<protein>
    <recommendedName>
        <fullName evidence="1">Protein transport protein SEC23</fullName>
    </recommendedName>
</protein>
<dbReference type="EMBL" id="UYRT01020007">
    <property type="protein sequence ID" value="VDK58915.1"/>
    <property type="molecule type" value="Genomic_DNA"/>
</dbReference>
<dbReference type="PANTHER" id="PTHR11141:SF0">
    <property type="entry name" value="PROTEIN TRANSPORT PROTEIN SEC23"/>
    <property type="match status" value="1"/>
</dbReference>
<evidence type="ECO:0000313" key="4">
    <source>
        <dbReference type="Proteomes" id="UP000271098"/>
    </source>
</evidence>
<keyword evidence="1" id="KW-0813">Transport</keyword>
<reference evidence="5" key="1">
    <citation type="submission" date="2016-06" db="UniProtKB">
        <authorList>
            <consortium name="WormBaseParasite"/>
        </authorList>
    </citation>
    <scope>IDENTIFICATION</scope>
</reference>
<keyword evidence="1" id="KW-0472">Membrane</keyword>
<keyword evidence="1" id="KW-0653">Protein transport</keyword>
<evidence type="ECO:0000313" key="5">
    <source>
        <dbReference type="WBParaSite" id="GPUH_0000760301-mRNA-1"/>
    </source>
</evidence>
<dbReference type="GO" id="GO:0070971">
    <property type="term" value="C:endoplasmic reticulum exit site"/>
    <property type="evidence" value="ECO:0007669"/>
    <property type="project" value="TreeGrafter"/>
</dbReference>
<dbReference type="WBParaSite" id="GPUH_0000760301-mRNA-1">
    <property type="protein sequence ID" value="GPUH_0000760301-mRNA-1"/>
    <property type="gene ID" value="GPUH_0000760301"/>
</dbReference>